<dbReference type="InterPro" id="IPR001878">
    <property type="entry name" value="Znf_CCHC"/>
</dbReference>
<dbReference type="GO" id="GO:0003676">
    <property type="term" value="F:nucleic acid binding"/>
    <property type="evidence" value="ECO:0007669"/>
    <property type="project" value="InterPro"/>
</dbReference>
<keyword evidence="1" id="KW-0479">Metal-binding</keyword>
<evidence type="ECO:0000256" key="1">
    <source>
        <dbReference type="PROSITE-ProRule" id="PRU00047"/>
    </source>
</evidence>
<name>A0A8J2PR25_9HEXA</name>
<evidence type="ECO:0000259" key="2">
    <source>
        <dbReference type="PROSITE" id="PS50158"/>
    </source>
</evidence>
<comment type="caution">
    <text evidence="3">The sequence shown here is derived from an EMBL/GenBank/DDBJ whole genome shotgun (WGS) entry which is preliminary data.</text>
</comment>
<dbReference type="InterPro" id="IPR050951">
    <property type="entry name" value="Retrovirus_Pol_polyprotein"/>
</dbReference>
<dbReference type="EMBL" id="CAJVCH010532772">
    <property type="protein sequence ID" value="CAG7824426.1"/>
    <property type="molecule type" value="Genomic_DNA"/>
</dbReference>
<accession>A0A8J2PR25</accession>
<dbReference type="OrthoDB" id="8029257at2759"/>
<keyword evidence="1" id="KW-0862">Zinc</keyword>
<proteinExistence type="predicted"/>
<dbReference type="Proteomes" id="UP000708208">
    <property type="component" value="Unassembled WGS sequence"/>
</dbReference>
<reference evidence="3" key="1">
    <citation type="submission" date="2021-06" db="EMBL/GenBank/DDBJ databases">
        <authorList>
            <person name="Hodson N. C."/>
            <person name="Mongue J. A."/>
            <person name="Jaron S. K."/>
        </authorList>
    </citation>
    <scope>NUCLEOTIDE SEQUENCE</scope>
</reference>
<feature type="domain" description="CCHC-type" evidence="2">
    <location>
        <begin position="19"/>
        <end position="34"/>
    </location>
</feature>
<evidence type="ECO:0000313" key="4">
    <source>
        <dbReference type="Proteomes" id="UP000708208"/>
    </source>
</evidence>
<dbReference type="PROSITE" id="PS50158">
    <property type="entry name" value="ZF_CCHC"/>
    <property type="match status" value="1"/>
</dbReference>
<dbReference type="PANTHER" id="PTHR37984">
    <property type="entry name" value="PROTEIN CBG26694"/>
    <property type="match status" value="1"/>
</dbReference>
<keyword evidence="4" id="KW-1185">Reference proteome</keyword>
<dbReference type="PANTHER" id="PTHR37984:SF9">
    <property type="entry name" value="INTEGRASE CATALYTIC DOMAIN-CONTAINING PROTEIN"/>
    <property type="match status" value="1"/>
</dbReference>
<sequence length="316" mass="35555">MWLAKKHYKDKCAAKDVECRECGKNGHYTRVCKNKKTYQASSSKVNCVSEEIAFLGAIEDSENRDEVNARWSANVLVENVPVYFKLDPGAEVTVIPELLFQSKLKSLALEKSDRQLCGPSRDKLETLGMIRCKISVKDNEMNTKVYVARGLQRSLLGVTECERLGLVKRINAINGQESKVDPLKEFPEIFSGLGKMEGEYSIKLKDGAKPFAISQPRRVPLPLLDKLKDQLDAMLKMGVIEKVDQPTEWCAPCVCVLKPNGTVRVCVDLVKLNESVQRENYPMPIVEHSLAKMAGAVIFSELDQNNSFWQIKLCEK</sequence>
<protein>
    <recommendedName>
        <fullName evidence="2">CCHC-type domain-containing protein</fullName>
    </recommendedName>
</protein>
<keyword evidence="1" id="KW-0863">Zinc-finger</keyword>
<evidence type="ECO:0000313" key="3">
    <source>
        <dbReference type="EMBL" id="CAG7824426.1"/>
    </source>
</evidence>
<dbReference type="GO" id="GO:0008270">
    <property type="term" value="F:zinc ion binding"/>
    <property type="evidence" value="ECO:0007669"/>
    <property type="project" value="UniProtKB-KW"/>
</dbReference>
<dbReference type="AlphaFoldDB" id="A0A8J2PR25"/>
<gene>
    <name evidence="3" type="ORF">AFUS01_LOCUS34581</name>
</gene>
<organism evidence="3 4">
    <name type="scientific">Allacma fusca</name>
    <dbReference type="NCBI Taxonomy" id="39272"/>
    <lineage>
        <taxon>Eukaryota</taxon>
        <taxon>Metazoa</taxon>
        <taxon>Ecdysozoa</taxon>
        <taxon>Arthropoda</taxon>
        <taxon>Hexapoda</taxon>
        <taxon>Collembola</taxon>
        <taxon>Symphypleona</taxon>
        <taxon>Sminthuridae</taxon>
        <taxon>Allacma</taxon>
    </lineage>
</organism>